<keyword evidence="2 6" id="KW-0117">Actin capping</keyword>
<keyword evidence="8" id="KW-1185">Reference proteome</keyword>
<dbReference type="Gene3D" id="3.90.1150.210">
    <property type="entry name" value="F-actin capping protein, beta subunit"/>
    <property type="match status" value="1"/>
</dbReference>
<dbReference type="PANTHER" id="PTHR10653">
    <property type="entry name" value="F-ACTIN-CAPPING PROTEIN SUBUNIT ALPHA"/>
    <property type="match status" value="1"/>
</dbReference>
<reference evidence="7" key="1">
    <citation type="submission" date="2009-12" db="EMBL/GenBank/DDBJ databases">
        <title>The Genome Sequence of Anolis carolinensis (Green Anole Lizard).</title>
        <authorList>
            <consortium name="The Genome Sequencing Platform"/>
            <person name="Di Palma F."/>
            <person name="Alfoldi J."/>
            <person name="Heiman D."/>
            <person name="Young S."/>
            <person name="Grabherr M."/>
            <person name="Johnson J."/>
            <person name="Lander E.S."/>
            <person name="Lindblad-Toh K."/>
        </authorList>
    </citation>
    <scope>NUCLEOTIDE SEQUENCE [LARGE SCALE GENOMIC DNA]</scope>
    <source>
        <strain evidence="7">JBL SC #1</strain>
    </source>
</reference>
<dbReference type="GeneTree" id="ENSGT00950000183119"/>
<dbReference type="SUPFAM" id="SSF90096">
    <property type="entry name" value="Subunits of heterodimeric actin filament capping protein Capz"/>
    <property type="match status" value="1"/>
</dbReference>
<dbReference type="OrthoDB" id="340550at2759"/>
<dbReference type="PRINTS" id="PR00191">
    <property type="entry name" value="FACTINCAPA"/>
</dbReference>
<comment type="function">
    <text evidence="5">F-actin-capping proteins bind in a Ca(2+)-independent manner to the fast growing ends of actin filaments (barbed end) thereby blocking the exchange of subunits at these ends. Unlike other capping proteins (such as gelsolin and severin), these proteins do not sever actin filaments. May play a role in the morphogenesis of spermatid.</text>
</comment>
<dbReference type="InterPro" id="IPR037282">
    <property type="entry name" value="CapZ_alpha/beta"/>
</dbReference>
<evidence type="ECO:0000256" key="4">
    <source>
        <dbReference type="ARBA" id="ARBA00023203"/>
    </source>
</evidence>
<evidence type="ECO:0000256" key="1">
    <source>
        <dbReference type="ARBA" id="ARBA00010479"/>
    </source>
</evidence>
<dbReference type="FunFam" id="3.90.1150.210:FF:000003">
    <property type="entry name" value="F-actin-capping protein subunit alpha"/>
    <property type="match status" value="1"/>
</dbReference>
<keyword evidence="4 6" id="KW-0009">Actin-binding</keyword>
<reference evidence="7" key="2">
    <citation type="submission" date="2025-08" db="UniProtKB">
        <authorList>
            <consortium name="Ensembl"/>
        </authorList>
    </citation>
    <scope>IDENTIFICATION</scope>
</reference>
<dbReference type="Gene3D" id="3.30.1140.60">
    <property type="entry name" value="F-actin capping protein, alpha subunit"/>
    <property type="match status" value="1"/>
</dbReference>
<evidence type="ECO:0000313" key="7">
    <source>
        <dbReference type="Ensembl" id="ENSACAP00000034643.1"/>
    </source>
</evidence>
<dbReference type="GO" id="GO:0030863">
    <property type="term" value="C:cortical cytoskeleton"/>
    <property type="evidence" value="ECO:0000318"/>
    <property type="project" value="GO_Central"/>
</dbReference>
<dbReference type="GO" id="GO:0051015">
    <property type="term" value="F:actin filament binding"/>
    <property type="evidence" value="ECO:0000318"/>
    <property type="project" value="GO_Central"/>
</dbReference>
<dbReference type="GO" id="GO:0008290">
    <property type="term" value="C:F-actin capping protein complex"/>
    <property type="evidence" value="ECO:0000318"/>
    <property type="project" value="GO_Central"/>
</dbReference>
<accession>A0A803THF3</accession>
<name>A0A803THF3_ANOCA</name>
<dbReference type="InterPro" id="IPR042489">
    <property type="entry name" value="CapZ_alpha_1"/>
</dbReference>
<dbReference type="Ensembl" id="ENSACAT00000040462.1">
    <property type="protein sequence ID" value="ENSACAP00000034643.1"/>
    <property type="gene ID" value="ENSACAG00000039882.1"/>
</dbReference>
<evidence type="ECO:0000256" key="5">
    <source>
        <dbReference type="ARBA" id="ARBA00055308"/>
    </source>
</evidence>
<dbReference type="InParanoid" id="A0A803THF3"/>
<comment type="similarity">
    <text evidence="1 6">Belongs to the F-actin-capping protein alpha subunit family.</text>
</comment>
<reference evidence="7" key="3">
    <citation type="submission" date="2025-09" db="UniProtKB">
        <authorList>
            <consortium name="Ensembl"/>
        </authorList>
    </citation>
    <scope>IDENTIFICATION</scope>
</reference>
<dbReference type="Pfam" id="PF01267">
    <property type="entry name" value="F-actin_cap_A"/>
    <property type="match status" value="1"/>
</dbReference>
<dbReference type="KEGG" id="acs:100554186"/>
<evidence type="ECO:0000256" key="6">
    <source>
        <dbReference type="RuleBase" id="RU365077"/>
    </source>
</evidence>
<dbReference type="GeneID" id="100554186"/>
<dbReference type="Proteomes" id="UP000001646">
    <property type="component" value="Unplaced"/>
</dbReference>
<evidence type="ECO:0000313" key="8">
    <source>
        <dbReference type="Proteomes" id="UP000001646"/>
    </source>
</evidence>
<dbReference type="GO" id="GO:0051016">
    <property type="term" value="P:barbed-end actin filament capping"/>
    <property type="evidence" value="ECO:0000318"/>
    <property type="project" value="GO_Central"/>
</dbReference>
<dbReference type="AlphaFoldDB" id="A0A803THF3"/>
<dbReference type="PANTHER" id="PTHR10653:SF2">
    <property type="entry name" value="F-ACTIN-CAPPING PROTEIN SUBUNIT ALPHA-2"/>
    <property type="match status" value="1"/>
</dbReference>
<comment type="subunit">
    <text evidence="6">Heterodimer of an alpha and a beta subunit.</text>
</comment>
<protein>
    <recommendedName>
        <fullName evidence="6">F-actin-capping protein subunit alpha</fullName>
    </recommendedName>
</protein>
<dbReference type="InterPro" id="IPR042276">
    <property type="entry name" value="CapZ_alpha/beta_2"/>
</dbReference>
<sequence>MEPGQKNSPRISQRQCEVAGSTELCVPDLVFLSQTNMSQEQTLGDHLVAKLEKAQLVSRLVKQAPPGEFNEVFSDLRMLVDDDGMMCEEAENLCAMHNKDHFTPVQTEGCNVLLTRHNELEENRFLDPQNRVSFKYDHLRRTLSDFQAHHEEDKKGEAWRRTFHEALKAYVGNHYPEGLCSVFIKDTAVRTIFVACIESHQHRSSAFWNGLWRSEWTFALVPSSTSTEVMGNILVQAHYFEDANMHLNVAKDVEETLLVTDKNQTAQEFVKLVEKVENVVQRGLMEEYQHMNGTYLKSFRRQLPITHARLDWEKVVTVRVVEARAIQV</sequence>
<gene>
    <name evidence="7" type="primary">LOC100554186</name>
</gene>
<evidence type="ECO:0000256" key="3">
    <source>
        <dbReference type="ARBA" id="ARBA00022553"/>
    </source>
</evidence>
<keyword evidence="3" id="KW-0597">Phosphoprotein</keyword>
<dbReference type="FunFam" id="3.30.1140.60:FF:000002">
    <property type="entry name" value="F-actin-capping protein subunit alpha"/>
    <property type="match status" value="1"/>
</dbReference>
<proteinExistence type="inferred from homology"/>
<dbReference type="InterPro" id="IPR002189">
    <property type="entry name" value="CapZ_alpha"/>
</dbReference>
<dbReference type="GO" id="GO:0030036">
    <property type="term" value="P:actin cytoskeleton organization"/>
    <property type="evidence" value="ECO:0000318"/>
    <property type="project" value="GO_Central"/>
</dbReference>
<evidence type="ECO:0000256" key="2">
    <source>
        <dbReference type="ARBA" id="ARBA00022467"/>
    </source>
</evidence>
<organism evidence="7 8">
    <name type="scientific">Anolis carolinensis</name>
    <name type="common">Green anole</name>
    <name type="synonym">American chameleon</name>
    <dbReference type="NCBI Taxonomy" id="28377"/>
    <lineage>
        <taxon>Eukaryota</taxon>
        <taxon>Metazoa</taxon>
        <taxon>Chordata</taxon>
        <taxon>Craniata</taxon>
        <taxon>Vertebrata</taxon>
        <taxon>Euteleostomi</taxon>
        <taxon>Lepidosauria</taxon>
        <taxon>Squamata</taxon>
        <taxon>Bifurcata</taxon>
        <taxon>Unidentata</taxon>
        <taxon>Episquamata</taxon>
        <taxon>Toxicofera</taxon>
        <taxon>Iguania</taxon>
        <taxon>Dactyloidae</taxon>
        <taxon>Anolis</taxon>
    </lineage>
</organism>